<reference evidence="2 3" key="1">
    <citation type="journal article" date="2018" name="Microb. Genom.">
        <title>Expanding an expanded genome: long-read sequencing of Trypanosoma cruzi.</title>
        <authorList>
            <person name="Berna L."/>
            <person name="Rodriguez M."/>
            <person name="Chiribao M.L."/>
            <person name="Parodi-Talice A."/>
            <person name="Pita S."/>
            <person name="Rijo G."/>
            <person name="Alvarez-Valin F."/>
            <person name="Robello C."/>
        </authorList>
    </citation>
    <scope>NUCLEOTIDE SEQUENCE [LARGE SCALE GENOMIC DNA]</scope>
    <source>
        <strain evidence="2 3">TCC</strain>
    </source>
</reference>
<dbReference type="VEuPathDB" id="TriTrypDB:TcYC6_0038860"/>
<feature type="chain" id="PRO_5015944281" description="Surface protease GP63" evidence="1">
    <location>
        <begin position="21"/>
        <end position="306"/>
    </location>
</feature>
<evidence type="ECO:0000313" key="2">
    <source>
        <dbReference type="EMBL" id="PWU93572.1"/>
    </source>
</evidence>
<dbReference type="VEuPathDB" id="TriTrypDB:ECC02_012633"/>
<dbReference type="EMBL" id="PRFC01000292">
    <property type="protein sequence ID" value="PWU93572.1"/>
    <property type="molecule type" value="Genomic_DNA"/>
</dbReference>
<evidence type="ECO:0008006" key="4">
    <source>
        <dbReference type="Google" id="ProtNLM"/>
    </source>
</evidence>
<protein>
    <recommendedName>
        <fullName evidence="4">Surface protease GP63</fullName>
    </recommendedName>
</protein>
<dbReference type="VEuPathDB" id="TriTrypDB:TcCLB.510483.200"/>
<evidence type="ECO:0000313" key="3">
    <source>
        <dbReference type="Proteomes" id="UP000246078"/>
    </source>
</evidence>
<dbReference type="AlphaFoldDB" id="A0A2V2VDB5"/>
<dbReference type="VEuPathDB" id="TriTrypDB:TcCLB.507163.60"/>
<dbReference type="VEuPathDB" id="TriTrypDB:TcCL_NonESM10031"/>
<accession>A0A2V2VDB5</accession>
<comment type="caution">
    <text evidence="2">The sequence shown here is derived from an EMBL/GenBank/DDBJ whole genome shotgun (WGS) entry which is preliminary data.</text>
</comment>
<dbReference type="VEuPathDB" id="TriTrypDB:C3747_292g33"/>
<sequence length="306" mass="32500">MYLHCRVLGLLGVCSRVTDGATMASSDDGSRCVLGTLPHTLPCLSVGVIAAAAWSVAAAFGAAEKVEAPRNKRANPQDAITMADESCFVACASCIAKIAPCRRLTGCLHSAPFEALRCFIQCDVTIIMAASSLNGSECDNTNDGKESDEDYGDDLHRGADYLRVLAHESQEGLNAVPTIPGLAEPLAFALSPTVISAPCVEADPFTVEFTQQLSSVCAAGPALALSHLFQRCLADDLMSVLSRPPPRVFFWCPIRNALRCGGYLFAWPSMHVTMLNGCVFCLAGTRETSVCADSTAKVFVDGSRRK</sequence>
<gene>
    <name evidence="2" type="ORF">C3747_292g33</name>
</gene>
<dbReference type="VEuPathDB" id="TriTrypDB:TCDM_12601"/>
<dbReference type="VEuPathDB" id="TriTrypDB:TcCLB.399389.10"/>
<feature type="signal peptide" evidence="1">
    <location>
        <begin position="1"/>
        <end position="20"/>
    </location>
</feature>
<proteinExistence type="predicted"/>
<name>A0A2V2VDB5_TRYCR</name>
<dbReference type="VEuPathDB" id="TriTrypDB:TcBrA4_0018540"/>
<evidence type="ECO:0000256" key="1">
    <source>
        <dbReference type="SAM" id="SignalP"/>
    </source>
</evidence>
<dbReference type="VEuPathDB" id="TriTrypDB:C4B63_37g144"/>
<dbReference type="VEuPathDB" id="TriTrypDB:TcG_09120"/>
<dbReference type="Proteomes" id="UP000246078">
    <property type="component" value="Unassembled WGS sequence"/>
</dbReference>
<dbReference type="VEuPathDB" id="TriTrypDB:TCSYLVIO_000941"/>
<keyword evidence="1" id="KW-0732">Signal</keyword>
<organism evidence="2 3">
    <name type="scientific">Trypanosoma cruzi</name>
    <dbReference type="NCBI Taxonomy" id="5693"/>
    <lineage>
        <taxon>Eukaryota</taxon>
        <taxon>Discoba</taxon>
        <taxon>Euglenozoa</taxon>
        <taxon>Kinetoplastea</taxon>
        <taxon>Metakinetoplastina</taxon>
        <taxon>Trypanosomatida</taxon>
        <taxon>Trypanosomatidae</taxon>
        <taxon>Trypanosoma</taxon>
        <taxon>Schizotrypanum</taxon>
    </lineage>
</organism>